<evidence type="ECO:0000259" key="2">
    <source>
        <dbReference type="PROSITE" id="PS50157"/>
    </source>
</evidence>
<dbReference type="GO" id="GO:0008270">
    <property type="term" value="F:zinc ion binding"/>
    <property type="evidence" value="ECO:0007669"/>
    <property type="project" value="UniProtKB-KW"/>
</dbReference>
<feature type="domain" description="C2H2-type" evidence="2">
    <location>
        <begin position="1"/>
        <end position="29"/>
    </location>
</feature>
<keyword evidence="1" id="KW-0862">Zinc</keyword>
<sequence length="170" mass="20033">MKKCQCGKSFKLNGSLYNHIKNKHDGKYQEYKLSQAKRGRPKKPITDNQKNNKYKDIKYTLEIEPQGQQLVKLFDTGLLISSTFRKLINSFSEKHSDLIYEKQINSCDYSKFSQLFNQFQNNQEVQKLCVEIVGFVQMLIPNIKLFNLLGNLKKLNLNNRRSLWAYQCQK</sequence>
<proteinExistence type="predicted"/>
<name>Q24DL1_TETTS</name>
<dbReference type="PROSITE" id="PS50157">
    <property type="entry name" value="ZINC_FINGER_C2H2_2"/>
    <property type="match status" value="1"/>
</dbReference>
<evidence type="ECO:0000313" key="4">
    <source>
        <dbReference type="Proteomes" id="UP000009168"/>
    </source>
</evidence>
<evidence type="ECO:0000256" key="1">
    <source>
        <dbReference type="PROSITE-ProRule" id="PRU00042"/>
    </source>
</evidence>
<keyword evidence="4" id="KW-1185">Reference proteome</keyword>
<organism evidence="3 4">
    <name type="scientific">Tetrahymena thermophila (strain SB210)</name>
    <dbReference type="NCBI Taxonomy" id="312017"/>
    <lineage>
        <taxon>Eukaryota</taxon>
        <taxon>Sar</taxon>
        <taxon>Alveolata</taxon>
        <taxon>Ciliophora</taxon>
        <taxon>Intramacronucleata</taxon>
        <taxon>Oligohymenophorea</taxon>
        <taxon>Hymenostomatida</taxon>
        <taxon>Tetrahymenina</taxon>
        <taxon>Tetrahymenidae</taxon>
        <taxon>Tetrahymena</taxon>
    </lineage>
</organism>
<keyword evidence="1" id="KW-0479">Metal-binding</keyword>
<dbReference type="GeneID" id="7837191"/>
<gene>
    <name evidence="3" type="ORF">TTHERM_00969630</name>
</gene>
<dbReference type="KEGG" id="tet:TTHERM_00969630"/>
<dbReference type="InParanoid" id="Q24DL1"/>
<protein>
    <submittedName>
        <fullName evidence="3">Zinc finger, C2H2 type family protein</fullName>
    </submittedName>
</protein>
<dbReference type="InterPro" id="IPR013087">
    <property type="entry name" value="Znf_C2H2_type"/>
</dbReference>
<dbReference type="Proteomes" id="UP000009168">
    <property type="component" value="Unassembled WGS sequence"/>
</dbReference>
<dbReference type="AlphaFoldDB" id="Q24DL1"/>
<keyword evidence="1" id="KW-0863">Zinc-finger</keyword>
<dbReference type="RefSeq" id="XP_001026082.2">
    <property type="nucleotide sequence ID" value="XM_001026082.2"/>
</dbReference>
<dbReference type="EMBL" id="GG662319">
    <property type="protein sequence ID" value="EAS05837.2"/>
    <property type="molecule type" value="Genomic_DNA"/>
</dbReference>
<reference evidence="4" key="1">
    <citation type="journal article" date="2006" name="PLoS Biol.">
        <title>Macronuclear genome sequence of the ciliate Tetrahymena thermophila, a model eukaryote.</title>
        <authorList>
            <person name="Eisen J.A."/>
            <person name="Coyne R.S."/>
            <person name="Wu M."/>
            <person name="Wu D."/>
            <person name="Thiagarajan M."/>
            <person name="Wortman J.R."/>
            <person name="Badger J.H."/>
            <person name="Ren Q."/>
            <person name="Amedeo P."/>
            <person name="Jones K.M."/>
            <person name="Tallon L.J."/>
            <person name="Delcher A.L."/>
            <person name="Salzberg S.L."/>
            <person name="Silva J.C."/>
            <person name="Haas B.J."/>
            <person name="Majoros W.H."/>
            <person name="Farzad M."/>
            <person name="Carlton J.M."/>
            <person name="Smith R.K. Jr."/>
            <person name="Garg J."/>
            <person name="Pearlman R.E."/>
            <person name="Karrer K.M."/>
            <person name="Sun L."/>
            <person name="Manning G."/>
            <person name="Elde N.C."/>
            <person name="Turkewitz A.P."/>
            <person name="Asai D.J."/>
            <person name="Wilkes D.E."/>
            <person name="Wang Y."/>
            <person name="Cai H."/>
            <person name="Collins K."/>
            <person name="Stewart B.A."/>
            <person name="Lee S.R."/>
            <person name="Wilamowska K."/>
            <person name="Weinberg Z."/>
            <person name="Ruzzo W.L."/>
            <person name="Wloga D."/>
            <person name="Gaertig J."/>
            <person name="Frankel J."/>
            <person name="Tsao C.-C."/>
            <person name="Gorovsky M.A."/>
            <person name="Keeling P.J."/>
            <person name="Waller R.F."/>
            <person name="Patron N.J."/>
            <person name="Cherry J.M."/>
            <person name="Stover N.A."/>
            <person name="Krieger C.J."/>
            <person name="del Toro C."/>
            <person name="Ryder H.F."/>
            <person name="Williamson S.C."/>
            <person name="Barbeau R.A."/>
            <person name="Hamilton E.P."/>
            <person name="Orias E."/>
        </authorList>
    </citation>
    <scope>NUCLEOTIDE SEQUENCE [LARGE SCALE GENOMIC DNA]</scope>
    <source>
        <strain evidence="4">SB210</strain>
    </source>
</reference>
<accession>Q24DL1</accession>
<dbReference type="HOGENOM" id="CLU_1279940_0_0_1"/>
<evidence type="ECO:0000313" key="3">
    <source>
        <dbReference type="EMBL" id="EAS05837.2"/>
    </source>
</evidence>